<dbReference type="PANTHER" id="PTHR12375">
    <property type="entry name" value="RNA-BINDING PROTEIN LUC7-RELATED"/>
    <property type="match status" value="1"/>
</dbReference>
<comment type="caution">
    <text evidence="4">The sequence shown here is derived from an EMBL/GenBank/DDBJ whole genome shotgun (WGS) entry which is preliminary data.</text>
</comment>
<sequence length="400" mass="46137">FPTGAGKKPKPKTNQLRTPLRTQKTVNEIFIPTHLCLARSVGDVGACSGFPSKCQLLTRSVPCWMNLWAQPEMVFMNVFVRLNDKSYPHFAIITYVSSFLRLHCITNNCVGGEPPISFEDTRVCKSYLLDSCPHEILAGTRMDLGACSLIHDPALKADYRREAERKKFAYELDALAHLQMFIRDSDHRTELAKAKLRETQEELTDEAQQKAENLNALSEQIGTKLAKAEQLGADGHVDESLTLMKEVEQLNQDKAKCEAELRTAIPTSTYQQQKLRVCEVCSAYLGIHDNDRRLADHFGGKLHLGFIEIREKLAYLKAYVEENQIVRKRRFEGYSRSTFSREAEKYRESSRRKHRSSERRHRSRSRSRSRHHKQHSSRCSDRHSREHRHRSSKDRDGDRV</sequence>
<evidence type="ECO:0008006" key="6">
    <source>
        <dbReference type="Google" id="ProtNLM"/>
    </source>
</evidence>
<dbReference type="AlphaFoldDB" id="A0A8T0D1R5"/>
<proteinExistence type="inferred from homology"/>
<feature type="region of interest" description="Disordered" evidence="3">
    <location>
        <begin position="342"/>
        <end position="400"/>
    </location>
</feature>
<evidence type="ECO:0000256" key="1">
    <source>
        <dbReference type="ARBA" id="ARBA00005655"/>
    </source>
</evidence>
<dbReference type="Proteomes" id="UP000699462">
    <property type="component" value="Unassembled WGS sequence"/>
</dbReference>
<gene>
    <name evidence="4" type="ORF">P879_08545</name>
</gene>
<evidence type="ECO:0000313" key="5">
    <source>
        <dbReference type="Proteomes" id="UP000699462"/>
    </source>
</evidence>
<accession>A0A8T0D1R5</accession>
<organism evidence="4 5">
    <name type="scientific">Paragonimus westermani</name>
    <dbReference type="NCBI Taxonomy" id="34504"/>
    <lineage>
        <taxon>Eukaryota</taxon>
        <taxon>Metazoa</taxon>
        <taxon>Spiralia</taxon>
        <taxon>Lophotrochozoa</taxon>
        <taxon>Platyhelminthes</taxon>
        <taxon>Trematoda</taxon>
        <taxon>Digenea</taxon>
        <taxon>Plagiorchiida</taxon>
        <taxon>Troglotremata</taxon>
        <taxon>Troglotrematidae</taxon>
        <taxon>Paragonimus</taxon>
    </lineage>
</organism>
<feature type="coiled-coil region" evidence="2">
    <location>
        <begin position="189"/>
        <end position="260"/>
    </location>
</feature>
<dbReference type="EMBL" id="JTDF01021771">
    <property type="protein sequence ID" value="KAF8561396.1"/>
    <property type="molecule type" value="Genomic_DNA"/>
</dbReference>
<comment type="similarity">
    <text evidence="1">Belongs to the Luc7 family.</text>
</comment>
<keyword evidence="5" id="KW-1185">Reference proteome</keyword>
<dbReference type="InterPro" id="IPR004882">
    <property type="entry name" value="Luc7-rel"/>
</dbReference>
<dbReference type="GO" id="GO:0006376">
    <property type="term" value="P:mRNA splice site recognition"/>
    <property type="evidence" value="ECO:0007669"/>
    <property type="project" value="InterPro"/>
</dbReference>
<feature type="non-terminal residue" evidence="4">
    <location>
        <position position="1"/>
    </location>
</feature>
<dbReference type="GO" id="GO:0005685">
    <property type="term" value="C:U1 snRNP"/>
    <property type="evidence" value="ECO:0007669"/>
    <property type="project" value="InterPro"/>
</dbReference>
<name>A0A8T0D1R5_9TREM</name>
<evidence type="ECO:0000313" key="4">
    <source>
        <dbReference type="EMBL" id="KAF8561396.1"/>
    </source>
</evidence>
<evidence type="ECO:0000256" key="3">
    <source>
        <dbReference type="SAM" id="MobiDB-lite"/>
    </source>
</evidence>
<feature type="compositionally biased region" description="Basic residues" evidence="3">
    <location>
        <begin position="350"/>
        <end position="376"/>
    </location>
</feature>
<evidence type="ECO:0000256" key="2">
    <source>
        <dbReference type="SAM" id="Coils"/>
    </source>
</evidence>
<protein>
    <recommendedName>
        <fullName evidence="6">RNA-binding protein Luc7-like 2</fullName>
    </recommendedName>
</protein>
<dbReference type="Pfam" id="PF03194">
    <property type="entry name" value="LUC7"/>
    <property type="match status" value="1"/>
</dbReference>
<reference evidence="4 5" key="1">
    <citation type="submission" date="2019-07" db="EMBL/GenBank/DDBJ databases">
        <title>Annotation for the trematode Paragonimus westermani.</title>
        <authorList>
            <person name="Choi Y.-J."/>
        </authorList>
    </citation>
    <scope>NUCLEOTIDE SEQUENCE [LARGE SCALE GENOMIC DNA]</scope>
    <source>
        <strain evidence="4">180907_Pwestermani</strain>
    </source>
</reference>
<dbReference type="OrthoDB" id="153872at2759"/>
<keyword evidence="2" id="KW-0175">Coiled coil</keyword>
<dbReference type="GO" id="GO:0003729">
    <property type="term" value="F:mRNA binding"/>
    <property type="evidence" value="ECO:0007669"/>
    <property type="project" value="InterPro"/>
</dbReference>